<accession>A0A2G9RYP8</accession>
<feature type="region of interest" description="Disordered" evidence="1">
    <location>
        <begin position="1"/>
        <end position="57"/>
    </location>
</feature>
<dbReference type="AlphaFoldDB" id="A0A2G9RYP8"/>
<organism evidence="2 3">
    <name type="scientific">Aquarana catesbeiana</name>
    <name type="common">American bullfrog</name>
    <name type="synonym">Rana catesbeiana</name>
    <dbReference type="NCBI Taxonomy" id="8400"/>
    <lineage>
        <taxon>Eukaryota</taxon>
        <taxon>Metazoa</taxon>
        <taxon>Chordata</taxon>
        <taxon>Craniata</taxon>
        <taxon>Vertebrata</taxon>
        <taxon>Euteleostomi</taxon>
        <taxon>Amphibia</taxon>
        <taxon>Batrachia</taxon>
        <taxon>Anura</taxon>
        <taxon>Neobatrachia</taxon>
        <taxon>Ranoidea</taxon>
        <taxon>Ranidae</taxon>
        <taxon>Aquarana</taxon>
    </lineage>
</organism>
<protein>
    <submittedName>
        <fullName evidence="2">Uncharacterized protein</fullName>
    </submittedName>
</protein>
<keyword evidence="3" id="KW-1185">Reference proteome</keyword>
<dbReference type="InterPro" id="IPR020339">
    <property type="entry name" value="C20orf85-like"/>
</dbReference>
<dbReference type="Proteomes" id="UP000228934">
    <property type="component" value="Unassembled WGS sequence"/>
</dbReference>
<dbReference type="OrthoDB" id="9972212at2759"/>
<name>A0A2G9RYP8_AQUCT</name>
<dbReference type="EMBL" id="KV929024">
    <property type="protein sequence ID" value="PIO32954.1"/>
    <property type="molecule type" value="Genomic_DNA"/>
</dbReference>
<gene>
    <name evidence="2" type="ORF">AB205_0134490</name>
</gene>
<reference evidence="3" key="1">
    <citation type="journal article" date="2017" name="Nat. Commun.">
        <title>The North American bullfrog draft genome provides insight into hormonal regulation of long noncoding RNA.</title>
        <authorList>
            <person name="Hammond S.A."/>
            <person name="Warren R.L."/>
            <person name="Vandervalk B.P."/>
            <person name="Kucuk E."/>
            <person name="Khan H."/>
            <person name="Gibb E.A."/>
            <person name="Pandoh P."/>
            <person name="Kirk H."/>
            <person name="Zhao Y."/>
            <person name="Jones M."/>
            <person name="Mungall A.J."/>
            <person name="Coope R."/>
            <person name="Pleasance S."/>
            <person name="Moore R.A."/>
            <person name="Holt R.A."/>
            <person name="Round J.M."/>
            <person name="Ohora S."/>
            <person name="Walle B.V."/>
            <person name="Veldhoen N."/>
            <person name="Helbing C.C."/>
            <person name="Birol I."/>
        </authorList>
    </citation>
    <scope>NUCLEOTIDE SEQUENCE [LARGE SCALE GENOMIC DNA]</scope>
</reference>
<sequence length="155" mass="17595">MGSRQIPLRRATSAGYRMPDKPKTKLTSTSSVSLSHAGTKHSPVLSNKDKEQQTWGDAVRQDHVWREFVEAERRGEKKWHENWSFLKEYDALGNKKEVEKLPEQVAVFSDQVPNTTNQSIGSRMNTDLGKSLIHMDFILTSGNQKKKLGTELLPC</sequence>
<feature type="compositionally biased region" description="Low complexity" evidence="1">
    <location>
        <begin position="25"/>
        <end position="35"/>
    </location>
</feature>
<dbReference type="PANTHER" id="PTHR31909:SF2">
    <property type="entry name" value="RIKEN CDNA 2410004P03 GENE"/>
    <property type="match status" value="1"/>
</dbReference>
<evidence type="ECO:0000256" key="1">
    <source>
        <dbReference type="SAM" id="MobiDB-lite"/>
    </source>
</evidence>
<evidence type="ECO:0000313" key="2">
    <source>
        <dbReference type="EMBL" id="PIO32954.1"/>
    </source>
</evidence>
<evidence type="ECO:0000313" key="3">
    <source>
        <dbReference type="Proteomes" id="UP000228934"/>
    </source>
</evidence>
<proteinExistence type="predicted"/>
<dbReference type="Pfam" id="PF14945">
    <property type="entry name" value="LLC1"/>
    <property type="match status" value="1"/>
</dbReference>
<dbReference type="PANTHER" id="PTHR31909">
    <property type="entry name" value="CHROMOSOME 20 ORF85 FAMILY MEMBER"/>
    <property type="match status" value="1"/>
</dbReference>